<sequence>VTNKWIHERGNEFRRRCGLKMSDGERWDTRKSYTESAYLYVHLRRFIGDLGFGPEPRHAPNMSPDLSKDIFNTI</sequence>
<dbReference type="AlphaFoldDB" id="A0AAN8GEW9"/>
<reference evidence="1 2" key="1">
    <citation type="submission" date="2019-10" db="EMBL/GenBank/DDBJ databases">
        <title>Assembly and Annotation for the nematode Trichostrongylus colubriformis.</title>
        <authorList>
            <person name="Martin J."/>
        </authorList>
    </citation>
    <scope>NUCLEOTIDE SEQUENCE [LARGE SCALE GENOMIC DNA]</scope>
    <source>
        <strain evidence="1">G859</strain>
        <tissue evidence="1">Whole worm</tissue>
    </source>
</reference>
<evidence type="ECO:0000313" key="2">
    <source>
        <dbReference type="Proteomes" id="UP001331761"/>
    </source>
</evidence>
<dbReference type="Proteomes" id="UP001331761">
    <property type="component" value="Unassembled WGS sequence"/>
</dbReference>
<organism evidence="1 2">
    <name type="scientific">Trichostrongylus colubriformis</name>
    <name type="common">Black scour worm</name>
    <dbReference type="NCBI Taxonomy" id="6319"/>
    <lineage>
        <taxon>Eukaryota</taxon>
        <taxon>Metazoa</taxon>
        <taxon>Ecdysozoa</taxon>
        <taxon>Nematoda</taxon>
        <taxon>Chromadorea</taxon>
        <taxon>Rhabditida</taxon>
        <taxon>Rhabditina</taxon>
        <taxon>Rhabditomorpha</taxon>
        <taxon>Strongyloidea</taxon>
        <taxon>Trichostrongylidae</taxon>
        <taxon>Trichostrongylus</taxon>
    </lineage>
</organism>
<gene>
    <name evidence="1" type="ORF">GCK32_021695</name>
</gene>
<feature type="non-terminal residue" evidence="1">
    <location>
        <position position="1"/>
    </location>
</feature>
<proteinExistence type="predicted"/>
<keyword evidence="2" id="KW-1185">Reference proteome</keyword>
<comment type="caution">
    <text evidence="1">The sequence shown here is derived from an EMBL/GenBank/DDBJ whole genome shotgun (WGS) entry which is preliminary data.</text>
</comment>
<dbReference type="EMBL" id="WIXE01001364">
    <property type="protein sequence ID" value="KAK5985763.1"/>
    <property type="molecule type" value="Genomic_DNA"/>
</dbReference>
<protein>
    <submittedName>
        <fullName evidence="1">Uncharacterized protein</fullName>
    </submittedName>
</protein>
<evidence type="ECO:0000313" key="1">
    <source>
        <dbReference type="EMBL" id="KAK5985763.1"/>
    </source>
</evidence>
<accession>A0AAN8GEW9</accession>
<name>A0AAN8GEW9_TRICO</name>